<keyword evidence="7" id="KW-0325">Glycoprotein</keyword>
<evidence type="ECO:0000256" key="1">
    <source>
        <dbReference type="ARBA" id="ARBA00004606"/>
    </source>
</evidence>
<evidence type="ECO:0000256" key="7">
    <source>
        <dbReference type="ARBA" id="ARBA00023180"/>
    </source>
</evidence>
<evidence type="ECO:0000313" key="11">
    <source>
        <dbReference type="EMBL" id="KAK9762687.1"/>
    </source>
</evidence>
<sequence>MMKSSRLGERRWCTIIALVVVVIGLLCLFILYPILDDNKPTNPSGLSIHHIRRPSVWIDSDTPEEWRSLNFSNTNFDLVFSDEFNQDGRSFGPGEDKAWEAVNLPSRLPDLTSYNSDAITTQGGSLVITLTADQDNSQTYSSGMLQSWNKFCFTGGFIQARVSFPVNSQGLSPSLWTMGNLARPGYPATTDGVWPYSYDSCDAGITQQPPISSLHSQKLNKCLCKNDDTPSPGKGRGAPEIDLIGTRGMEFSQSFKVAPFDNIHQTNEEKTAEVLSANIYIPNDNYHTYGFKYQPGPDGYIQWYHDDYAKHRMSANDIGPDPSTNVTQRLIPEEPMSIIVNLAVGKLFQSNALPVTMNVDYIRVYQDRKSINIGCDPEAFPTAAYIKKHSDIYNNSSLTAWPHSFPGYSFSGVCV</sequence>
<evidence type="ECO:0000256" key="9">
    <source>
        <dbReference type="SAM" id="Phobius"/>
    </source>
</evidence>
<evidence type="ECO:0000256" key="4">
    <source>
        <dbReference type="ARBA" id="ARBA00022968"/>
    </source>
</evidence>
<keyword evidence="5 9" id="KW-1133">Transmembrane helix</keyword>
<dbReference type="Gene3D" id="2.60.120.200">
    <property type="match status" value="1"/>
</dbReference>
<evidence type="ECO:0000259" key="10">
    <source>
        <dbReference type="PROSITE" id="PS51762"/>
    </source>
</evidence>
<dbReference type="PANTHER" id="PTHR31361:SF1">
    <property type="entry name" value="BETA-GLUCAN SYNTHESIS-ASSOCIATED PROTEIN KRE6-RELATED"/>
    <property type="match status" value="1"/>
</dbReference>
<evidence type="ECO:0000256" key="3">
    <source>
        <dbReference type="ARBA" id="ARBA00022692"/>
    </source>
</evidence>
<dbReference type="InterPro" id="IPR005629">
    <property type="entry name" value="Skn1/Kre6/Sbg1"/>
</dbReference>
<evidence type="ECO:0000313" key="12">
    <source>
        <dbReference type="Proteomes" id="UP001479436"/>
    </source>
</evidence>
<reference evidence="11 12" key="1">
    <citation type="submission" date="2023-04" db="EMBL/GenBank/DDBJ databases">
        <title>Genome of Basidiobolus ranarum AG-B5.</title>
        <authorList>
            <person name="Stajich J.E."/>
            <person name="Carter-House D."/>
            <person name="Gryganskyi A."/>
        </authorList>
    </citation>
    <scope>NUCLEOTIDE SEQUENCE [LARGE SCALE GENOMIC DNA]</scope>
    <source>
        <strain evidence="11 12">AG-B5</strain>
    </source>
</reference>
<dbReference type="InterPro" id="IPR000757">
    <property type="entry name" value="Beta-glucanase-like"/>
</dbReference>
<comment type="similarity">
    <text evidence="2">Belongs to the SKN1/KRE6 family.</text>
</comment>
<keyword evidence="4" id="KW-0735">Signal-anchor</keyword>
<dbReference type="Proteomes" id="UP001479436">
    <property type="component" value="Unassembled WGS sequence"/>
</dbReference>
<evidence type="ECO:0000256" key="8">
    <source>
        <dbReference type="ARBA" id="ARBA00023316"/>
    </source>
</evidence>
<dbReference type="SUPFAM" id="SSF49899">
    <property type="entry name" value="Concanavalin A-like lectins/glucanases"/>
    <property type="match status" value="1"/>
</dbReference>
<dbReference type="Pfam" id="PF03935">
    <property type="entry name" value="SKN1_KRE6_Sbg1"/>
    <property type="match status" value="2"/>
</dbReference>
<dbReference type="PANTHER" id="PTHR31361">
    <property type="entry name" value="BETA-GLUCAN SYNTHESIS-ASSOCIATED PROTEIN KRE6-RELATED"/>
    <property type="match status" value="1"/>
</dbReference>
<dbReference type="InterPro" id="IPR013320">
    <property type="entry name" value="ConA-like_dom_sf"/>
</dbReference>
<dbReference type="PROSITE" id="PS51762">
    <property type="entry name" value="GH16_2"/>
    <property type="match status" value="1"/>
</dbReference>
<evidence type="ECO:0000256" key="2">
    <source>
        <dbReference type="ARBA" id="ARBA00010962"/>
    </source>
</evidence>
<proteinExistence type="inferred from homology"/>
<accession>A0ABR2WMH6</accession>
<organism evidence="11 12">
    <name type="scientific">Basidiobolus ranarum</name>
    <dbReference type="NCBI Taxonomy" id="34480"/>
    <lineage>
        <taxon>Eukaryota</taxon>
        <taxon>Fungi</taxon>
        <taxon>Fungi incertae sedis</taxon>
        <taxon>Zoopagomycota</taxon>
        <taxon>Entomophthoromycotina</taxon>
        <taxon>Basidiobolomycetes</taxon>
        <taxon>Basidiobolales</taxon>
        <taxon>Basidiobolaceae</taxon>
        <taxon>Basidiobolus</taxon>
    </lineage>
</organism>
<dbReference type="EMBL" id="JASJQH010000866">
    <property type="protein sequence ID" value="KAK9762687.1"/>
    <property type="molecule type" value="Genomic_DNA"/>
</dbReference>
<comment type="caution">
    <text evidence="11">The sequence shown here is derived from an EMBL/GenBank/DDBJ whole genome shotgun (WGS) entry which is preliminary data.</text>
</comment>
<keyword evidence="6 9" id="KW-0472">Membrane</keyword>
<keyword evidence="12" id="KW-1185">Reference proteome</keyword>
<keyword evidence="3 9" id="KW-0812">Transmembrane</keyword>
<comment type="subcellular location">
    <subcellularLocation>
        <location evidence="1">Membrane</location>
        <topology evidence="1">Single-pass type II membrane protein</topology>
    </subcellularLocation>
</comment>
<feature type="transmembrane region" description="Helical" evidence="9">
    <location>
        <begin position="12"/>
        <end position="35"/>
    </location>
</feature>
<evidence type="ECO:0000256" key="6">
    <source>
        <dbReference type="ARBA" id="ARBA00023136"/>
    </source>
</evidence>
<gene>
    <name evidence="11" type="ORF">K7432_011341</name>
</gene>
<feature type="domain" description="GH16" evidence="10">
    <location>
        <begin position="55"/>
        <end position="370"/>
    </location>
</feature>
<name>A0ABR2WMH6_9FUNG</name>
<evidence type="ECO:0000256" key="5">
    <source>
        <dbReference type="ARBA" id="ARBA00022989"/>
    </source>
</evidence>
<protein>
    <recommendedName>
        <fullName evidence="10">GH16 domain-containing protein</fullName>
    </recommendedName>
</protein>
<keyword evidence="8" id="KW-0961">Cell wall biogenesis/degradation</keyword>